<dbReference type="CDD" id="cd00303">
    <property type="entry name" value="retropepsin_like"/>
    <property type="match status" value="1"/>
</dbReference>
<reference evidence="3 4" key="1">
    <citation type="submission" date="2024-02" db="EMBL/GenBank/DDBJ databases">
        <title>High-quality chromosome-scale genome assembly of Pensacola bahiagrass (Paspalum notatum Flugge var. saurae).</title>
        <authorList>
            <person name="Vega J.M."/>
            <person name="Podio M."/>
            <person name="Orjuela J."/>
            <person name="Siena L.A."/>
            <person name="Pessino S.C."/>
            <person name="Combes M.C."/>
            <person name="Mariac C."/>
            <person name="Albertini E."/>
            <person name="Pupilli F."/>
            <person name="Ortiz J.P.A."/>
            <person name="Leblanc O."/>
        </authorList>
    </citation>
    <scope>NUCLEOTIDE SEQUENCE [LARGE SCALE GENOMIC DNA]</scope>
    <source>
        <strain evidence="3">R1</strain>
        <tissue evidence="3">Leaf</tissue>
    </source>
</reference>
<dbReference type="EMBL" id="CP144748">
    <property type="protein sequence ID" value="WVZ71005.1"/>
    <property type="molecule type" value="Genomic_DNA"/>
</dbReference>
<keyword evidence="4" id="KW-1185">Reference proteome</keyword>
<evidence type="ECO:0000259" key="2">
    <source>
        <dbReference type="Pfam" id="PF03732"/>
    </source>
</evidence>
<dbReference type="InterPro" id="IPR032567">
    <property type="entry name" value="RTL1-rel"/>
</dbReference>
<dbReference type="PANTHER" id="PTHR15503:SF22">
    <property type="entry name" value="TRANSPOSON TY3-I GAG POLYPROTEIN"/>
    <property type="match status" value="1"/>
</dbReference>
<name>A0AAQ3WRE8_PASNO</name>
<organism evidence="3 4">
    <name type="scientific">Paspalum notatum var. saurae</name>
    <dbReference type="NCBI Taxonomy" id="547442"/>
    <lineage>
        <taxon>Eukaryota</taxon>
        <taxon>Viridiplantae</taxon>
        <taxon>Streptophyta</taxon>
        <taxon>Embryophyta</taxon>
        <taxon>Tracheophyta</taxon>
        <taxon>Spermatophyta</taxon>
        <taxon>Magnoliopsida</taxon>
        <taxon>Liliopsida</taxon>
        <taxon>Poales</taxon>
        <taxon>Poaceae</taxon>
        <taxon>PACMAD clade</taxon>
        <taxon>Panicoideae</taxon>
        <taxon>Andropogonodae</taxon>
        <taxon>Paspaleae</taxon>
        <taxon>Paspalinae</taxon>
        <taxon>Paspalum</taxon>
    </lineage>
</organism>
<evidence type="ECO:0000256" key="1">
    <source>
        <dbReference type="SAM" id="MobiDB-lite"/>
    </source>
</evidence>
<accession>A0AAQ3WRE8</accession>
<sequence>MSEPTTADLAKMIETLTTSVTSLQASMAQLQKEKYSSSSSGPRDPDGQHHHDRPPRFQKMDFSRYHSTTDPLIFLNRCESYFHQERIMEEEKVWMASYNLEDGAQMWYIQVQTDEGTPSWNRFKELMNLRYGPPLRSAPLAELAECRRTGTVAEYQDQFQALLPRAGPLRESQRVQLFTGGLQPPLSIDVQIQNPQSLAAAMSLARQFELREQYAAPAPRAPSRPLLPAPAPRLALPAPLGPRAAAPATISVAGRQIKRLTQAEQEERRRKGLCYNCDEKYTRGHNRVCQQLFLLEGLEADDADGIAEESEEAAAEDAPVFSLQALAGVSFADTMQIAVTLGSTALVALLDSGSTHNFISEAAAQQSRLPLQQRPRLTAMVANGERVACVEVIRSAPRPSTAPRSLPTSSSCHWRAMTWSSAPGGSAHWAPSFGTSLGAG</sequence>
<evidence type="ECO:0000313" key="4">
    <source>
        <dbReference type="Proteomes" id="UP001341281"/>
    </source>
</evidence>
<dbReference type="AlphaFoldDB" id="A0AAQ3WRE8"/>
<dbReference type="PANTHER" id="PTHR15503">
    <property type="entry name" value="LDOC1 RELATED"/>
    <property type="match status" value="1"/>
</dbReference>
<feature type="compositionally biased region" description="Basic and acidic residues" evidence="1">
    <location>
        <begin position="43"/>
        <end position="61"/>
    </location>
</feature>
<feature type="domain" description="Retrotransposon gag" evidence="2">
    <location>
        <begin position="95"/>
        <end position="184"/>
    </location>
</feature>
<dbReference type="InterPro" id="IPR021109">
    <property type="entry name" value="Peptidase_aspartic_dom_sf"/>
</dbReference>
<dbReference type="InterPro" id="IPR005162">
    <property type="entry name" value="Retrotrans_gag_dom"/>
</dbReference>
<proteinExistence type="predicted"/>
<protein>
    <recommendedName>
        <fullName evidence="2">Retrotransposon gag domain-containing protein</fullName>
    </recommendedName>
</protein>
<dbReference type="Gene3D" id="2.40.70.10">
    <property type="entry name" value="Acid Proteases"/>
    <property type="match status" value="1"/>
</dbReference>
<gene>
    <name evidence="3" type="ORF">U9M48_019632</name>
</gene>
<feature type="region of interest" description="Disordered" evidence="1">
    <location>
        <begin position="29"/>
        <end position="61"/>
    </location>
</feature>
<dbReference type="Proteomes" id="UP001341281">
    <property type="component" value="Chromosome 04"/>
</dbReference>
<dbReference type="Pfam" id="PF03732">
    <property type="entry name" value="Retrotrans_gag"/>
    <property type="match status" value="1"/>
</dbReference>
<evidence type="ECO:0000313" key="3">
    <source>
        <dbReference type="EMBL" id="WVZ71005.1"/>
    </source>
</evidence>